<reference evidence="2 3" key="1">
    <citation type="submission" date="2021-06" db="EMBL/GenBank/DDBJ databases">
        <title>Caerostris extrusa draft genome.</title>
        <authorList>
            <person name="Kono N."/>
            <person name="Arakawa K."/>
        </authorList>
    </citation>
    <scope>NUCLEOTIDE SEQUENCE [LARGE SCALE GENOMIC DNA]</scope>
</reference>
<dbReference type="EMBL" id="BPLR01019135">
    <property type="protein sequence ID" value="GIZ04782.1"/>
    <property type="molecule type" value="Genomic_DNA"/>
</dbReference>
<evidence type="ECO:0000313" key="2">
    <source>
        <dbReference type="EMBL" id="GIZ04782.1"/>
    </source>
</evidence>
<evidence type="ECO:0000256" key="1">
    <source>
        <dbReference type="SAM" id="Phobius"/>
    </source>
</evidence>
<protein>
    <submittedName>
        <fullName evidence="2">Uncharacterized protein</fullName>
    </submittedName>
</protein>
<keyword evidence="3" id="KW-1185">Reference proteome</keyword>
<organism evidence="2 3">
    <name type="scientific">Caerostris extrusa</name>
    <name type="common">Bark spider</name>
    <name type="synonym">Caerostris bankana</name>
    <dbReference type="NCBI Taxonomy" id="172846"/>
    <lineage>
        <taxon>Eukaryota</taxon>
        <taxon>Metazoa</taxon>
        <taxon>Ecdysozoa</taxon>
        <taxon>Arthropoda</taxon>
        <taxon>Chelicerata</taxon>
        <taxon>Arachnida</taxon>
        <taxon>Araneae</taxon>
        <taxon>Araneomorphae</taxon>
        <taxon>Entelegynae</taxon>
        <taxon>Araneoidea</taxon>
        <taxon>Araneidae</taxon>
        <taxon>Caerostris</taxon>
    </lineage>
</organism>
<dbReference type="Proteomes" id="UP001054945">
    <property type="component" value="Unassembled WGS sequence"/>
</dbReference>
<gene>
    <name evidence="2" type="ORF">CEXT_696331</name>
</gene>
<feature type="transmembrane region" description="Helical" evidence="1">
    <location>
        <begin position="23"/>
        <end position="42"/>
    </location>
</feature>
<evidence type="ECO:0000313" key="3">
    <source>
        <dbReference type="Proteomes" id="UP001054945"/>
    </source>
</evidence>
<dbReference type="AlphaFoldDB" id="A0AAV4YC32"/>
<accession>A0AAV4YC32</accession>
<keyword evidence="1" id="KW-0472">Membrane</keyword>
<sequence length="85" mass="9488">MPNAGDECCHLSESDGEKFSKSFLRRLPSVIVAGVFIISILLHRSLPPTHFHCPLALLAQISNYSNCSSVTNRMRARIYIGRLDD</sequence>
<keyword evidence="1" id="KW-0812">Transmembrane</keyword>
<keyword evidence="1" id="KW-1133">Transmembrane helix</keyword>
<comment type="caution">
    <text evidence="2">The sequence shown here is derived from an EMBL/GenBank/DDBJ whole genome shotgun (WGS) entry which is preliminary data.</text>
</comment>
<name>A0AAV4YC32_CAEEX</name>
<proteinExistence type="predicted"/>